<keyword evidence="11" id="KW-1185">Reference proteome</keyword>
<keyword evidence="2 7" id="KW-0436">Ligase</keyword>
<dbReference type="GeneID" id="41595632"/>
<dbReference type="NCBIfam" id="TIGR00379">
    <property type="entry name" value="cobB"/>
    <property type="match status" value="1"/>
</dbReference>
<dbReference type="Pfam" id="PF01656">
    <property type="entry name" value="CbiA"/>
    <property type="match status" value="1"/>
</dbReference>
<dbReference type="RefSeq" id="WP_103286600.1">
    <property type="nucleotide sequence ID" value="NZ_LT981265.1"/>
</dbReference>
<feature type="domain" description="CobQ/CobB/MinD/ParA nucleotide binding" evidence="8">
    <location>
        <begin position="13"/>
        <end position="195"/>
    </location>
</feature>
<evidence type="ECO:0000256" key="6">
    <source>
        <dbReference type="ARBA" id="ARBA00022962"/>
    </source>
</evidence>
<evidence type="ECO:0000256" key="2">
    <source>
        <dbReference type="ARBA" id="ARBA00022598"/>
    </source>
</evidence>
<dbReference type="UniPathway" id="UPA00148">
    <property type="reaction ID" value="UER00231"/>
</dbReference>
<sequence>MGIYAERHKHARVVIAGTNSGVGKTSITIGLMHALTAKGYRVQGFKVGPDYIDPSYHTSITGIPSRNLDPWLMGEDNLLESFINAMRSSNADVAVIEGVMGLYDGLSGMDDYASTAHVATLLDSPVILVIDASKAARSVAAMALGFIEFNRAVKVKGVILNNVAGDRHAKYCSDALEQKGIPVFGVVRRNKDIMLKERHLGLVPTHESRDAKDDALATARYVSEHINADGIIAVAEGAPALKHTSMEVSLSSIKDHTITVGVALDESFNFYYADNLEMLSRYARVVYFSPIKDEEPPECDGLYIGGGFPEVLAEMLARNSRMMRRIKEYAEDGMPVYAECGGLMYLSRSITDQDGSKHDMVGLVDADTIMDRRLTLNYTEARISNPCILAEHGSMVRGHEFHYSTLVDIARDSRFAYEMLRGKGVDGSRDGFIVHNTLASYMHLHFSRKNLVERFIASCKRYSTR</sequence>
<evidence type="ECO:0000313" key="10">
    <source>
        <dbReference type="EMBL" id="SPC34804.1"/>
    </source>
</evidence>
<name>A0A2K5AT67_9ARCH</name>
<dbReference type="Pfam" id="PF07685">
    <property type="entry name" value="GATase_3"/>
    <property type="match status" value="1"/>
</dbReference>
<evidence type="ECO:0000259" key="9">
    <source>
        <dbReference type="Pfam" id="PF07685"/>
    </source>
</evidence>
<dbReference type="CDD" id="cd03130">
    <property type="entry name" value="GATase1_CobB"/>
    <property type="match status" value="1"/>
</dbReference>
<dbReference type="InterPro" id="IPR011698">
    <property type="entry name" value="GATase_3"/>
</dbReference>
<accession>A0A2K5AT67</accession>
<comment type="function">
    <text evidence="7">Catalyzes the ATP-dependent amidation of the two carboxylate groups at positions a and c of cobyrinate, using either L-glutamine or ammonia as the nitrogen source.</text>
</comment>
<proteinExistence type="inferred from homology"/>
<keyword evidence="3 7" id="KW-0547">Nucleotide-binding</keyword>
<evidence type="ECO:0000256" key="5">
    <source>
        <dbReference type="ARBA" id="ARBA00022842"/>
    </source>
</evidence>
<feature type="domain" description="CobB/CobQ-like glutamine amidotransferase" evidence="9">
    <location>
        <begin position="259"/>
        <end position="450"/>
    </location>
</feature>
<evidence type="ECO:0000256" key="1">
    <source>
        <dbReference type="ARBA" id="ARBA00001946"/>
    </source>
</evidence>
<gene>
    <name evidence="7 10" type="primary">cbiA</name>
    <name evidence="10" type="ORF">NCAV_1641</name>
</gene>
<comment type="similarity">
    <text evidence="7">Belongs to the CobB/CbiA family.</text>
</comment>
<feature type="active site" description="Nucleophile" evidence="7">
    <location>
        <position position="340"/>
    </location>
</feature>
<evidence type="ECO:0000256" key="3">
    <source>
        <dbReference type="ARBA" id="ARBA00022741"/>
    </source>
</evidence>
<evidence type="ECO:0000259" key="8">
    <source>
        <dbReference type="Pfam" id="PF01656"/>
    </source>
</evidence>
<comment type="catalytic activity">
    <reaction evidence="7">
        <text>cob(II)yrinate + 2 L-glutamine + 2 ATP + 2 H2O = cob(II)yrinate a,c diamide + 2 L-glutamate + 2 ADP + 2 phosphate + 2 H(+)</text>
        <dbReference type="Rhea" id="RHEA:26289"/>
        <dbReference type="ChEBI" id="CHEBI:15377"/>
        <dbReference type="ChEBI" id="CHEBI:15378"/>
        <dbReference type="ChEBI" id="CHEBI:29985"/>
        <dbReference type="ChEBI" id="CHEBI:30616"/>
        <dbReference type="ChEBI" id="CHEBI:43474"/>
        <dbReference type="ChEBI" id="CHEBI:58359"/>
        <dbReference type="ChEBI" id="CHEBI:58537"/>
        <dbReference type="ChEBI" id="CHEBI:58894"/>
        <dbReference type="ChEBI" id="CHEBI:456216"/>
        <dbReference type="EC" id="6.3.5.11"/>
    </reaction>
</comment>
<evidence type="ECO:0000256" key="4">
    <source>
        <dbReference type="ARBA" id="ARBA00022840"/>
    </source>
</evidence>
<dbReference type="Proteomes" id="UP000236248">
    <property type="component" value="Chromosome NCAV"/>
</dbReference>
<dbReference type="AlphaFoldDB" id="A0A2K5AT67"/>
<feature type="site" description="Increases nucleophilicity of active site Cys" evidence="7">
    <location>
        <position position="443"/>
    </location>
</feature>
<keyword evidence="4 7" id="KW-0067">ATP-binding</keyword>
<dbReference type="EMBL" id="LT981265">
    <property type="protein sequence ID" value="SPC34804.1"/>
    <property type="molecule type" value="Genomic_DNA"/>
</dbReference>
<dbReference type="GO" id="GO:0042242">
    <property type="term" value="F:cobyrinic acid a,c-diamide synthase activity"/>
    <property type="evidence" value="ECO:0007669"/>
    <property type="project" value="UniProtKB-UniRule"/>
</dbReference>
<evidence type="ECO:0000313" key="11">
    <source>
        <dbReference type="Proteomes" id="UP000236248"/>
    </source>
</evidence>
<dbReference type="KEGG" id="ncv:NCAV_1641"/>
<dbReference type="GO" id="GO:0009236">
    <property type="term" value="P:cobalamin biosynthetic process"/>
    <property type="evidence" value="ECO:0007669"/>
    <property type="project" value="UniProtKB-UniRule"/>
</dbReference>
<dbReference type="InterPro" id="IPR027417">
    <property type="entry name" value="P-loop_NTPase"/>
</dbReference>
<comment type="pathway">
    <text evidence="7">Cofactor biosynthesis; adenosylcobalamin biosynthesis; cob(II)yrinate a,c-diamide from sirohydrochlorin (anaerobic route): step 10/10.</text>
</comment>
<dbReference type="CDD" id="cd05388">
    <property type="entry name" value="CobB_N"/>
    <property type="match status" value="1"/>
</dbReference>
<keyword evidence="6 7" id="KW-0315">Glutamine amidotransferase</keyword>
<comment type="domain">
    <text evidence="7">Comprises of two domains. The C-terminal domain contains the binding site for glutamine and catalyzes the hydrolysis of this substrate to glutamate and ammonia. The N-terminal domain is anticipated to bind ATP and cobyrinate and catalyzes the ultimate synthesis of the diamide product. The ammonia produced via the glutaminase domain is probably translocated to the adjacent domain via a molecular tunnel, where it reacts with an activated intermediate.</text>
</comment>
<keyword evidence="5 7" id="KW-0460">Magnesium</keyword>
<dbReference type="EC" id="6.3.5.11" evidence="7"/>
<dbReference type="SUPFAM" id="SSF52317">
    <property type="entry name" value="Class I glutamine amidotransferase-like"/>
    <property type="match status" value="1"/>
</dbReference>
<dbReference type="InterPro" id="IPR002586">
    <property type="entry name" value="CobQ/CobB/MinD/ParA_Nub-bd_dom"/>
</dbReference>
<organism evidence="10 11">
    <name type="scientific">Candidatus Nitrosocaldus cavascurensis</name>
    <dbReference type="NCBI Taxonomy" id="2058097"/>
    <lineage>
        <taxon>Archaea</taxon>
        <taxon>Nitrososphaerota</taxon>
        <taxon>Nitrososphaeria</taxon>
        <taxon>Candidatus Nitrosocaldales</taxon>
        <taxon>Candidatus Nitrosocaldaceae</taxon>
        <taxon>Candidatus Nitrosocaldus</taxon>
    </lineage>
</organism>
<dbReference type="InterPro" id="IPR029062">
    <property type="entry name" value="Class_I_gatase-like"/>
</dbReference>
<reference evidence="11" key="1">
    <citation type="submission" date="2018-01" db="EMBL/GenBank/DDBJ databases">
        <authorList>
            <person name="Kerou L M."/>
        </authorList>
    </citation>
    <scope>NUCLEOTIDE SEQUENCE [LARGE SCALE GENOMIC DNA]</scope>
    <source>
        <strain evidence="11">SCU2</strain>
    </source>
</reference>
<dbReference type="PANTHER" id="PTHR43873">
    <property type="entry name" value="COBYRINATE A,C-DIAMIDE SYNTHASE"/>
    <property type="match status" value="1"/>
</dbReference>
<dbReference type="NCBIfam" id="NF002204">
    <property type="entry name" value="PRK01077.1"/>
    <property type="match status" value="1"/>
</dbReference>
<dbReference type="HAMAP" id="MF_00027">
    <property type="entry name" value="CobB_CbiA"/>
    <property type="match status" value="1"/>
</dbReference>
<comment type="miscellaneous">
    <text evidence="7">The a and c carboxylates of cobyrinate are activated for nucleophilic attack via formation of a phosphorylated intermediate by ATP. CbiA catalyzes first the amidation of the c-carboxylate, and then that of the a-carboxylate.</text>
</comment>
<dbReference type="InterPro" id="IPR004484">
    <property type="entry name" value="CbiA/CobB_synth"/>
</dbReference>
<protein>
    <recommendedName>
        <fullName evidence="7">Cobyrinate a,c-diamide synthase</fullName>
        <ecNumber evidence="7">6.3.5.11</ecNumber>
    </recommendedName>
    <alternativeName>
        <fullName evidence="7">Cobyrinic acid a,c-diamide synthetase</fullName>
    </alternativeName>
</protein>
<dbReference type="SUPFAM" id="SSF52540">
    <property type="entry name" value="P-loop containing nucleoside triphosphate hydrolases"/>
    <property type="match status" value="1"/>
</dbReference>
<dbReference type="Gene3D" id="3.40.50.880">
    <property type="match status" value="1"/>
</dbReference>
<dbReference type="GO" id="GO:0005524">
    <property type="term" value="F:ATP binding"/>
    <property type="evidence" value="ECO:0007669"/>
    <property type="project" value="UniProtKB-UniRule"/>
</dbReference>
<dbReference type="Gene3D" id="3.40.50.300">
    <property type="entry name" value="P-loop containing nucleotide triphosphate hydrolases"/>
    <property type="match status" value="2"/>
</dbReference>
<dbReference type="PROSITE" id="PS51274">
    <property type="entry name" value="GATASE_COBBQ"/>
    <property type="match status" value="1"/>
</dbReference>
<dbReference type="PANTHER" id="PTHR43873:SF1">
    <property type="entry name" value="COBYRINATE A,C-DIAMIDE SYNTHASE"/>
    <property type="match status" value="1"/>
</dbReference>
<evidence type="ECO:0000256" key="7">
    <source>
        <dbReference type="HAMAP-Rule" id="MF_00027"/>
    </source>
</evidence>
<comment type="cofactor">
    <cofactor evidence="1 7">
        <name>Mg(2+)</name>
        <dbReference type="ChEBI" id="CHEBI:18420"/>
    </cofactor>
</comment>
<keyword evidence="7" id="KW-0169">Cobalamin biosynthesis</keyword>